<dbReference type="Proteomes" id="UP000032458">
    <property type="component" value="Unassembled WGS sequence"/>
</dbReference>
<gene>
    <name evidence="5" type="ORF">SNA_03265</name>
</gene>
<feature type="region of interest" description="Disordered" evidence="4">
    <location>
        <begin position="33"/>
        <end position="54"/>
    </location>
</feature>
<reference evidence="5 6" key="1">
    <citation type="submission" date="2014-09" db="EMBL/GenBank/DDBJ databases">
        <title>Draft genome sequence of Streptomyces natalensis ATCC 27448, producer of the antifungal pimaricin.</title>
        <authorList>
            <person name="Mendes M.V."/>
            <person name="Beites T."/>
            <person name="Pires S."/>
            <person name="Santos C.L."/>
            <person name="Moradas-Ferreira P."/>
        </authorList>
    </citation>
    <scope>NUCLEOTIDE SEQUENCE [LARGE SCALE GENOMIC DNA]</scope>
    <source>
        <strain evidence="5 6">ATCC 27448</strain>
    </source>
</reference>
<accession>A0A0D7CTF2</accession>
<dbReference type="PANTHER" id="PTHR10488">
    <property type="entry name" value="GLYCINE AMIDINOTRANSFERASE, MITOCHONDRIAL"/>
    <property type="match status" value="1"/>
</dbReference>
<feature type="active site" evidence="3">
    <location>
        <position position="249"/>
    </location>
</feature>
<evidence type="ECO:0000256" key="2">
    <source>
        <dbReference type="ARBA" id="ARBA00022679"/>
    </source>
</evidence>
<dbReference type="Gene3D" id="3.75.10.10">
    <property type="entry name" value="L-arginine/glycine Amidinotransferase, Chain A"/>
    <property type="match status" value="1"/>
</dbReference>
<dbReference type="PANTHER" id="PTHR10488:SF1">
    <property type="entry name" value="GLYCINE AMIDINOTRANSFERASE, MITOCHONDRIAL"/>
    <property type="match status" value="1"/>
</dbReference>
<dbReference type="GO" id="GO:0015068">
    <property type="term" value="F:glycine amidinotransferase activity"/>
    <property type="evidence" value="ECO:0007669"/>
    <property type="project" value="TreeGrafter"/>
</dbReference>
<dbReference type="EMBL" id="JRKI01000003">
    <property type="protein sequence ID" value="KIZ19539.1"/>
    <property type="molecule type" value="Genomic_DNA"/>
</dbReference>
<dbReference type="Pfam" id="PF02274">
    <property type="entry name" value="ADI"/>
    <property type="match status" value="1"/>
</dbReference>
<evidence type="ECO:0000256" key="3">
    <source>
        <dbReference type="PIRSR" id="PIRSR633195-1"/>
    </source>
</evidence>
<dbReference type="GO" id="GO:0006601">
    <property type="term" value="P:creatine biosynthetic process"/>
    <property type="evidence" value="ECO:0007669"/>
    <property type="project" value="TreeGrafter"/>
</dbReference>
<feature type="active site" description="Amidino-cysteine intermediate" evidence="3">
    <location>
        <position position="357"/>
    </location>
</feature>
<dbReference type="PATRIC" id="fig|1240678.4.peg.687"/>
<evidence type="ECO:0000313" key="5">
    <source>
        <dbReference type="EMBL" id="KIZ19539.1"/>
    </source>
</evidence>
<protein>
    <submittedName>
        <fullName evidence="5">Glycine amidinotransferase</fullName>
    </submittedName>
</protein>
<dbReference type="InterPro" id="IPR033195">
    <property type="entry name" value="AmidinoTrfase"/>
</dbReference>
<comment type="caution">
    <text evidence="5">The sequence shown here is derived from an EMBL/GenBank/DDBJ whole genome shotgun (WGS) entry which is preliminary data.</text>
</comment>
<sequence length="381" mass="43798">MTATAGIPLVNAWNEWDTLREVVVGSADGACFEPTEPGNRPQVRRHKGAQFPTGRKSAEAVARANEELNGLARLLESRAVTVRRPGPHDFSRPLRTPHFDVENQYCAVCPRDVLITLGNEIVEATMSRRARYFEYEPYRHLVYEYWEADPRVGWTVAPKPTMSDAMYRQDFWEWPIEERHRRMHASEFCVGQTEVVFDAADMSRFGRDILVQESMTTNRAGIRWLKRTLEPKGFRVHPVHFPLDYFPSHIDCTFVPLRPGLILANPDRPISQDELSMFTDNGWELIQAPEPVLTNDEMPPYCQSSKWLSMNVLSLSPSTVICEEQEKSLQDLLADQGFEVLTVPFRNVFEYGGSLHCATWDIRRDGTREDYFPSITYEPLV</sequence>
<organism evidence="5 6">
    <name type="scientific">Streptomyces natalensis ATCC 27448</name>
    <dbReference type="NCBI Taxonomy" id="1240678"/>
    <lineage>
        <taxon>Bacteria</taxon>
        <taxon>Bacillati</taxon>
        <taxon>Actinomycetota</taxon>
        <taxon>Actinomycetes</taxon>
        <taxon>Kitasatosporales</taxon>
        <taxon>Streptomycetaceae</taxon>
        <taxon>Streptomyces</taxon>
    </lineage>
</organism>
<name>A0A0D7CTF2_9ACTN</name>
<feature type="active site" evidence="3">
    <location>
        <position position="198"/>
    </location>
</feature>
<evidence type="ECO:0000256" key="4">
    <source>
        <dbReference type="SAM" id="MobiDB-lite"/>
    </source>
</evidence>
<evidence type="ECO:0000256" key="1">
    <source>
        <dbReference type="ARBA" id="ARBA00006943"/>
    </source>
</evidence>
<dbReference type="RefSeq" id="WP_030066281.1">
    <property type="nucleotide sequence ID" value="NZ_JRKI01000003.1"/>
</dbReference>
<evidence type="ECO:0000313" key="6">
    <source>
        <dbReference type="Proteomes" id="UP000032458"/>
    </source>
</evidence>
<keyword evidence="2 5" id="KW-0808">Transferase</keyword>
<keyword evidence="6" id="KW-1185">Reference proteome</keyword>
<proteinExistence type="inferred from homology"/>
<comment type="similarity">
    <text evidence="1">Belongs to the amidinotransferase family.</text>
</comment>
<dbReference type="AlphaFoldDB" id="A0A0D7CTF2"/>
<dbReference type="SUPFAM" id="SSF55909">
    <property type="entry name" value="Pentein"/>
    <property type="match status" value="1"/>
</dbReference>